<comment type="caution">
    <text evidence="2">The sequence shown here is derived from an EMBL/GenBank/DDBJ whole genome shotgun (WGS) entry which is preliminary data.</text>
</comment>
<reference evidence="2 3" key="1">
    <citation type="submission" date="2015-04" db="EMBL/GenBank/DDBJ databases">
        <title>Lasius niger genome sequencing.</title>
        <authorList>
            <person name="Konorov E.A."/>
            <person name="Nikitin M.A."/>
            <person name="Kirill M.V."/>
            <person name="Chang P."/>
        </authorList>
    </citation>
    <scope>NUCLEOTIDE SEQUENCE [LARGE SCALE GENOMIC DNA]</scope>
    <source>
        <tissue evidence="2">Whole</tissue>
    </source>
</reference>
<keyword evidence="3" id="KW-1185">Reference proteome</keyword>
<evidence type="ECO:0000313" key="2">
    <source>
        <dbReference type="EMBL" id="KMQ94871.1"/>
    </source>
</evidence>
<accession>A0A0J7KX23</accession>
<feature type="region of interest" description="Disordered" evidence="1">
    <location>
        <begin position="70"/>
        <end position="106"/>
    </location>
</feature>
<feature type="compositionally biased region" description="Acidic residues" evidence="1">
    <location>
        <begin position="71"/>
        <end position="84"/>
    </location>
</feature>
<evidence type="ECO:0000313" key="3">
    <source>
        <dbReference type="Proteomes" id="UP000036403"/>
    </source>
</evidence>
<dbReference type="AlphaFoldDB" id="A0A0J7KX23"/>
<gene>
    <name evidence="2" type="ORF">RF55_4949</name>
</gene>
<feature type="compositionally biased region" description="Basic and acidic residues" evidence="1">
    <location>
        <begin position="87"/>
        <end position="97"/>
    </location>
</feature>
<dbReference type="EMBL" id="LBMM01002402">
    <property type="protein sequence ID" value="KMQ94871.1"/>
    <property type="molecule type" value="Genomic_DNA"/>
</dbReference>
<evidence type="ECO:0000256" key="1">
    <source>
        <dbReference type="SAM" id="MobiDB-lite"/>
    </source>
</evidence>
<dbReference type="PaxDb" id="67767-A0A0J7KX23"/>
<proteinExistence type="predicted"/>
<name>A0A0J7KX23_LASNI</name>
<organism evidence="2 3">
    <name type="scientific">Lasius niger</name>
    <name type="common">Black garden ant</name>
    <dbReference type="NCBI Taxonomy" id="67767"/>
    <lineage>
        <taxon>Eukaryota</taxon>
        <taxon>Metazoa</taxon>
        <taxon>Ecdysozoa</taxon>
        <taxon>Arthropoda</taxon>
        <taxon>Hexapoda</taxon>
        <taxon>Insecta</taxon>
        <taxon>Pterygota</taxon>
        <taxon>Neoptera</taxon>
        <taxon>Endopterygota</taxon>
        <taxon>Hymenoptera</taxon>
        <taxon>Apocrita</taxon>
        <taxon>Aculeata</taxon>
        <taxon>Formicoidea</taxon>
        <taxon>Formicidae</taxon>
        <taxon>Formicinae</taxon>
        <taxon>Lasius</taxon>
        <taxon>Lasius</taxon>
    </lineage>
</organism>
<protein>
    <submittedName>
        <fullName evidence="2">Uncharacterized protein</fullName>
    </submittedName>
</protein>
<dbReference type="Proteomes" id="UP000036403">
    <property type="component" value="Unassembled WGS sequence"/>
</dbReference>
<sequence length="106" mass="11971">MGILGLAKSSKQRYPDIGRMFTKILVSGRYITVLDSCFSSGRAGKSSCLAKTLKVSRLDARKYLLWRYHDDDEDDDDDDNDDNNSDYYHDDKDRAGGRGDPLLTVT</sequence>